<dbReference type="InterPro" id="IPR010982">
    <property type="entry name" value="Lambda_DNA-bd_dom_sf"/>
</dbReference>
<accession>A0A6I4HWX6</accession>
<gene>
    <name evidence="2" type="ORF">GO620_007085</name>
</gene>
<dbReference type="AlphaFoldDB" id="A0A6I4HWX6"/>
<dbReference type="InterPro" id="IPR001387">
    <property type="entry name" value="Cro/C1-type_HTH"/>
</dbReference>
<keyword evidence="1" id="KW-0238">DNA-binding</keyword>
<evidence type="ECO:0000313" key="2">
    <source>
        <dbReference type="EMBL" id="QQL51205.1"/>
    </source>
</evidence>
<reference evidence="2 3" key="1">
    <citation type="submission" date="2020-12" db="EMBL/GenBank/DDBJ databases">
        <title>HMF7856_wgs.fasta genome submission.</title>
        <authorList>
            <person name="Kang H."/>
            <person name="Kim H."/>
            <person name="Joh K."/>
        </authorList>
    </citation>
    <scope>NUCLEOTIDE SEQUENCE [LARGE SCALE GENOMIC DNA]</scope>
    <source>
        <strain evidence="2 3">HMF7856</strain>
    </source>
</reference>
<proteinExistence type="predicted"/>
<keyword evidence="3" id="KW-1185">Reference proteome</keyword>
<dbReference type="GO" id="GO:0003677">
    <property type="term" value="F:DNA binding"/>
    <property type="evidence" value="ECO:0007669"/>
    <property type="project" value="UniProtKB-KW"/>
</dbReference>
<evidence type="ECO:0000256" key="1">
    <source>
        <dbReference type="ARBA" id="ARBA00023125"/>
    </source>
</evidence>
<dbReference type="Gene3D" id="1.10.260.40">
    <property type="entry name" value="lambda repressor-like DNA-binding domains"/>
    <property type="match status" value="1"/>
</dbReference>
<protein>
    <submittedName>
        <fullName evidence="2">Helix-turn-helix transcriptional regulator</fullName>
    </submittedName>
</protein>
<evidence type="ECO:0000313" key="3">
    <source>
        <dbReference type="Proteomes" id="UP000429232"/>
    </source>
</evidence>
<dbReference type="PANTHER" id="PTHR46558">
    <property type="entry name" value="TRACRIPTIONAL REGULATORY PROTEIN-RELATED-RELATED"/>
    <property type="match status" value="1"/>
</dbReference>
<dbReference type="Pfam" id="PF01381">
    <property type="entry name" value="HTH_3"/>
    <property type="match status" value="1"/>
</dbReference>
<dbReference type="KEGG" id="mgik:GO620_007085"/>
<dbReference type="EMBL" id="CP066775">
    <property type="protein sequence ID" value="QQL51205.1"/>
    <property type="molecule type" value="Genomic_DNA"/>
</dbReference>
<sequence length="133" mass="14916">MSETTLHIGRKISKIRELKGIKQETLATLMGVSQQAISKIEQSAEVEDLALSKIADALGVTPDAIKNFSEDGIVNYFNTFNDNSQNHGAVGSQNFNCTFNPLDRLLELFEENKKLYEQLLASEREKVEILKNK</sequence>
<dbReference type="PANTHER" id="PTHR46558:SF11">
    <property type="entry name" value="HTH-TYPE TRANSCRIPTIONAL REGULATOR XRE"/>
    <property type="match status" value="1"/>
</dbReference>
<organism evidence="2 3">
    <name type="scientific">Mucilaginibacter ginkgonis</name>
    <dbReference type="NCBI Taxonomy" id="2682091"/>
    <lineage>
        <taxon>Bacteria</taxon>
        <taxon>Pseudomonadati</taxon>
        <taxon>Bacteroidota</taxon>
        <taxon>Sphingobacteriia</taxon>
        <taxon>Sphingobacteriales</taxon>
        <taxon>Sphingobacteriaceae</taxon>
        <taxon>Mucilaginibacter</taxon>
    </lineage>
</organism>
<dbReference type="SMART" id="SM00530">
    <property type="entry name" value="HTH_XRE"/>
    <property type="match status" value="1"/>
</dbReference>
<dbReference type="RefSeq" id="WP_157523779.1">
    <property type="nucleotide sequence ID" value="NZ_CP066775.1"/>
</dbReference>
<dbReference type="SUPFAM" id="SSF47413">
    <property type="entry name" value="lambda repressor-like DNA-binding domains"/>
    <property type="match status" value="1"/>
</dbReference>
<name>A0A6I4HWX6_9SPHI</name>
<dbReference type="Proteomes" id="UP000429232">
    <property type="component" value="Chromosome"/>
</dbReference>
<dbReference type="PROSITE" id="PS50943">
    <property type="entry name" value="HTH_CROC1"/>
    <property type="match status" value="1"/>
</dbReference>
<dbReference type="CDD" id="cd00093">
    <property type="entry name" value="HTH_XRE"/>
    <property type="match status" value="1"/>
</dbReference>